<dbReference type="OrthoDB" id="1926212at2759"/>
<protein>
    <submittedName>
        <fullName evidence="3">TPR_REGION domain-containing protein</fullName>
    </submittedName>
</protein>
<accession>A0A183ACZ2</accession>
<dbReference type="WBParaSite" id="ECPE_0000483901-mRNA-1">
    <property type="protein sequence ID" value="ECPE_0000483901-mRNA-1"/>
    <property type="gene ID" value="ECPE_0000483901"/>
</dbReference>
<dbReference type="EMBL" id="UZAN01041677">
    <property type="protein sequence ID" value="VDP73743.1"/>
    <property type="molecule type" value="Genomic_DNA"/>
</dbReference>
<dbReference type="InterPro" id="IPR011990">
    <property type="entry name" value="TPR-like_helical_dom_sf"/>
</dbReference>
<gene>
    <name evidence="1" type="ORF">ECPE_LOCUS4827</name>
</gene>
<evidence type="ECO:0000313" key="2">
    <source>
        <dbReference type="Proteomes" id="UP000272942"/>
    </source>
</evidence>
<dbReference type="SMART" id="SM00028">
    <property type="entry name" value="TPR"/>
    <property type="match status" value="5"/>
</dbReference>
<dbReference type="AlphaFoldDB" id="A0A183ACZ2"/>
<reference evidence="1 2" key="2">
    <citation type="submission" date="2018-11" db="EMBL/GenBank/DDBJ databases">
        <authorList>
            <consortium name="Pathogen Informatics"/>
        </authorList>
    </citation>
    <scope>NUCLEOTIDE SEQUENCE [LARGE SCALE GENOMIC DNA]</scope>
    <source>
        <strain evidence="1 2">Egypt</strain>
    </source>
</reference>
<dbReference type="PANTHER" id="PTHR45153:SF1">
    <property type="entry name" value="TETRATRICOPEPTIDE REPEAT PROTEIN 16"/>
    <property type="match status" value="1"/>
</dbReference>
<organism evidence="3">
    <name type="scientific">Echinostoma caproni</name>
    <dbReference type="NCBI Taxonomy" id="27848"/>
    <lineage>
        <taxon>Eukaryota</taxon>
        <taxon>Metazoa</taxon>
        <taxon>Spiralia</taxon>
        <taxon>Lophotrochozoa</taxon>
        <taxon>Platyhelminthes</taxon>
        <taxon>Trematoda</taxon>
        <taxon>Digenea</taxon>
        <taxon>Plagiorchiida</taxon>
        <taxon>Echinostomata</taxon>
        <taxon>Echinostomatoidea</taxon>
        <taxon>Echinostomatidae</taxon>
        <taxon>Echinostoma</taxon>
    </lineage>
</organism>
<name>A0A183ACZ2_9TREM</name>
<dbReference type="Gene3D" id="1.25.40.10">
    <property type="entry name" value="Tetratricopeptide repeat domain"/>
    <property type="match status" value="2"/>
</dbReference>
<evidence type="ECO:0000313" key="1">
    <source>
        <dbReference type="EMBL" id="VDP73743.1"/>
    </source>
</evidence>
<dbReference type="InterPro" id="IPR019734">
    <property type="entry name" value="TPR_rpt"/>
</dbReference>
<dbReference type="SUPFAM" id="SSF48452">
    <property type="entry name" value="TPR-like"/>
    <property type="match status" value="1"/>
</dbReference>
<proteinExistence type="predicted"/>
<evidence type="ECO:0000313" key="3">
    <source>
        <dbReference type="WBParaSite" id="ECPE_0000483901-mRNA-1"/>
    </source>
</evidence>
<keyword evidence="2" id="KW-1185">Reference proteome</keyword>
<reference evidence="3" key="1">
    <citation type="submission" date="2016-06" db="UniProtKB">
        <authorList>
            <consortium name="WormBaseParasite"/>
        </authorList>
    </citation>
    <scope>IDENTIFICATION</scope>
</reference>
<dbReference type="Proteomes" id="UP000272942">
    <property type="component" value="Unassembled WGS sequence"/>
</dbReference>
<dbReference type="PANTHER" id="PTHR45153">
    <property type="entry name" value="TETRATRICOPEPTIDE REPEAT PROTEIN 16"/>
    <property type="match status" value="1"/>
</dbReference>
<sequence length="429" mass="49532">MFPAALVELYLARAQIHLSCHRVMDAYEDSQRVKSICPDHPAVEQLLQSLGHLSTEQRKRAMQLALKGRLDESLIHLTLAIAANPLNPILYLERSVVHRRKGQYWKALDDLCRAVHFQSDSQSNKMEIMRTAQNQIFVTLIELVLQWYFDGQACIALYLIDNVIDAVPNYFLPYLIKADCYVQLNAKQNAVIHYERSLNCLKLTDPMLVRHTIVNRICQTRLSLALSAMTHLNWKGAEQELDHCVDYEPLVPEFHAFRGRVYYQLGKKEQAWQELLACCYLYISDWALNMRTSGRWSELPISVKDRLVVHLTRKLEWSAGSLISSFVAHPMALRELANGKCCVPVAQKINQFLRQYKSIGIERRNPWLSGCSRGKNLRDFLKAPWPRFEIESSRLSSLCSSRSSQSHSLIREKKQIKAQVEQIRAKRRG</sequence>